<gene>
    <name evidence="1" type="ORF">N7539_002250</name>
</gene>
<evidence type="ECO:0000313" key="1">
    <source>
        <dbReference type="EMBL" id="KAJ5493504.1"/>
    </source>
</evidence>
<comment type="caution">
    <text evidence="1">The sequence shown here is derived from an EMBL/GenBank/DDBJ whole genome shotgun (WGS) entry which is preliminary data.</text>
</comment>
<dbReference type="Gene3D" id="3.40.720.10">
    <property type="entry name" value="Alkaline Phosphatase, subunit A"/>
    <property type="match status" value="1"/>
</dbReference>
<keyword evidence="2" id="KW-1185">Reference proteome</keyword>
<dbReference type="RefSeq" id="XP_056793884.1">
    <property type="nucleotide sequence ID" value="XM_056931853.1"/>
</dbReference>
<protein>
    <submittedName>
        <fullName evidence="1">Sulfatase</fullName>
    </submittedName>
</protein>
<name>A0A9W9XJH8_9EURO</name>
<dbReference type="Proteomes" id="UP001148312">
    <property type="component" value="Unassembled WGS sequence"/>
</dbReference>
<dbReference type="EMBL" id="JAPWDQ010000002">
    <property type="protein sequence ID" value="KAJ5493504.1"/>
    <property type="molecule type" value="Genomic_DNA"/>
</dbReference>
<reference evidence="1" key="2">
    <citation type="journal article" date="2023" name="IMA Fungus">
        <title>Comparative genomic study of the Penicillium genus elucidates a diverse pangenome and 15 lateral gene transfer events.</title>
        <authorList>
            <person name="Petersen C."/>
            <person name="Sorensen T."/>
            <person name="Nielsen M.R."/>
            <person name="Sondergaard T.E."/>
            <person name="Sorensen J.L."/>
            <person name="Fitzpatrick D.A."/>
            <person name="Frisvad J.C."/>
            <person name="Nielsen K.L."/>
        </authorList>
    </citation>
    <scope>NUCLEOTIDE SEQUENCE</scope>
    <source>
        <strain evidence="1">IBT 30728</strain>
    </source>
</reference>
<dbReference type="InterPro" id="IPR017850">
    <property type="entry name" value="Alkaline_phosphatase_core_sf"/>
</dbReference>
<organism evidence="1 2">
    <name type="scientific">Penicillium diatomitis</name>
    <dbReference type="NCBI Taxonomy" id="2819901"/>
    <lineage>
        <taxon>Eukaryota</taxon>
        <taxon>Fungi</taxon>
        <taxon>Dikarya</taxon>
        <taxon>Ascomycota</taxon>
        <taxon>Pezizomycotina</taxon>
        <taxon>Eurotiomycetes</taxon>
        <taxon>Eurotiomycetidae</taxon>
        <taxon>Eurotiales</taxon>
        <taxon>Aspergillaceae</taxon>
        <taxon>Penicillium</taxon>
    </lineage>
</organism>
<reference evidence="1" key="1">
    <citation type="submission" date="2022-12" db="EMBL/GenBank/DDBJ databases">
        <authorList>
            <person name="Petersen C."/>
        </authorList>
    </citation>
    <scope>NUCLEOTIDE SEQUENCE</scope>
    <source>
        <strain evidence="1">IBT 30728</strain>
    </source>
</reference>
<dbReference type="GeneID" id="81622102"/>
<dbReference type="SUPFAM" id="SSF53649">
    <property type="entry name" value="Alkaline phosphatase-like"/>
    <property type="match status" value="1"/>
</dbReference>
<proteinExistence type="predicted"/>
<dbReference type="AlphaFoldDB" id="A0A9W9XJH8"/>
<sequence>MENYHSPHVNDFNSSDFLLDPCTYSYLISTYQRYQEDPVSYEDRHRLPRGKACGFEEDIRVPLIVRGPGVPAGK</sequence>
<evidence type="ECO:0000313" key="2">
    <source>
        <dbReference type="Proteomes" id="UP001148312"/>
    </source>
</evidence>
<accession>A0A9W9XJH8</accession>